<evidence type="ECO:0000256" key="15">
    <source>
        <dbReference type="ARBA" id="ARBA00023004"/>
    </source>
</evidence>
<dbReference type="SUPFAM" id="SSF81442">
    <property type="entry name" value="Cytochrome c oxidase subunit I-like"/>
    <property type="match status" value="1"/>
</dbReference>
<sequence>MNWSEITVHIPFFGESIFLTIDVFIAWILLIVLVIGAIVYAFRKRKFPVIRDYLYTTNHRKVGTLYMIFGFIFFLRAGLDALFIRLQLALPNNNFMDFQLEKYNETFTSHGTMMIFFAAMPMLIGLMNIAVPLQIGAKDLAFPFLNAVSLWLFVAGGVMFGSAYFLNSSPAIGWTGYAPYSTAVYTPGAATNFYVFGVQISGLGTIFAALNMIVTIVRHRAPGMKLIRMPLFPWASLVTSFLIVIAFTVLAIALYLLMFDRLFGTSFFGGEEGDPVYWQHLFWFFGHPEVYVLALPAFGLFSDIISSFSKKPIFGYPAMVISLALIGFLGFMVWAHHMFTVGLGPMVNTFFAVTTMTIAIPTGIKVFNWIFTMHGGSLKTTTPMLFAIGFIPSFVMGGVTGVMLAVSAADFQLHDTHFVVAHFHYVILASTILGIFAGLYYWYPKITGYQLNETLGKWHFWLFLIGYHMTFLPMHLTGMQGLPRRVYTYGSDEGMTALNFTSTIGASLMGVSIVILVWNIWQTNRQGILVGDDPWDGRTLEWSVASPSPEDTFTPMPFIECTDPFWDAKTKGQKLKTAPNPRPAPIDEHTVLPFLMALAVLVIGFGLIYQSYLTAGIGGVAIFALFIIRSFRDEHTSFHKEGARHE</sequence>
<keyword evidence="11" id="KW-0479">Metal-binding</keyword>
<keyword evidence="14 22" id="KW-1133">Transmembrane helix</keyword>
<feature type="domain" description="Cytochrome oxidase subunit I profile" evidence="23">
    <location>
        <begin position="43"/>
        <end position="560"/>
    </location>
</feature>
<comment type="similarity">
    <text evidence="3 21">Belongs to the heme-copper respiratory oxidase family.</text>
</comment>
<feature type="transmembrane region" description="Helical" evidence="22">
    <location>
        <begin position="234"/>
        <end position="257"/>
    </location>
</feature>
<evidence type="ECO:0000256" key="20">
    <source>
        <dbReference type="ARBA" id="ARBA00047816"/>
    </source>
</evidence>
<dbReference type="Pfam" id="PF00115">
    <property type="entry name" value="COX1"/>
    <property type="match status" value="1"/>
</dbReference>
<dbReference type="PROSITE" id="PS00077">
    <property type="entry name" value="COX1_CUB"/>
    <property type="match status" value="1"/>
</dbReference>
<evidence type="ECO:0000256" key="9">
    <source>
        <dbReference type="ARBA" id="ARBA00022660"/>
    </source>
</evidence>
<keyword evidence="8 21" id="KW-0349">Heme</keyword>
<evidence type="ECO:0000256" key="17">
    <source>
        <dbReference type="ARBA" id="ARBA00023136"/>
    </source>
</evidence>
<evidence type="ECO:0000259" key="23">
    <source>
        <dbReference type="PROSITE" id="PS50855"/>
    </source>
</evidence>
<evidence type="ECO:0000256" key="7">
    <source>
        <dbReference type="ARBA" id="ARBA00022475"/>
    </source>
</evidence>
<dbReference type="GO" id="GO:0020037">
    <property type="term" value="F:heme binding"/>
    <property type="evidence" value="ECO:0007669"/>
    <property type="project" value="InterPro"/>
</dbReference>
<comment type="subcellular location">
    <subcellularLocation>
        <location evidence="1">Cell membrane</location>
        <topology evidence="1">Multi-pass membrane protein</topology>
    </subcellularLocation>
</comment>
<evidence type="ECO:0000256" key="12">
    <source>
        <dbReference type="ARBA" id="ARBA00022967"/>
    </source>
</evidence>
<feature type="transmembrane region" description="Helical" evidence="22">
    <location>
        <begin position="455"/>
        <end position="476"/>
    </location>
</feature>
<dbReference type="GO" id="GO:0015990">
    <property type="term" value="P:electron transport coupled proton transport"/>
    <property type="evidence" value="ECO:0007669"/>
    <property type="project" value="TreeGrafter"/>
</dbReference>
<dbReference type="RefSeq" id="WP_238988160.1">
    <property type="nucleotide sequence ID" value="NZ_CBCRXF010000011.1"/>
</dbReference>
<evidence type="ECO:0000256" key="6">
    <source>
        <dbReference type="ARBA" id="ARBA00022448"/>
    </source>
</evidence>
<dbReference type="Gene3D" id="1.20.210.10">
    <property type="entry name" value="Cytochrome c oxidase-like, subunit I domain"/>
    <property type="match status" value="1"/>
</dbReference>
<dbReference type="GO" id="GO:0009060">
    <property type="term" value="P:aerobic respiration"/>
    <property type="evidence" value="ECO:0007669"/>
    <property type="project" value="InterPro"/>
</dbReference>
<feature type="transmembrane region" description="Helical" evidence="22">
    <location>
        <begin position="591"/>
        <end position="609"/>
    </location>
</feature>
<evidence type="ECO:0000256" key="18">
    <source>
        <dbReference type="ARBA" id="ARBA00031397"/>
    </source>
</evidence>
<dbReference type="InterPro" id="IPR023615">
    <property type="entry name" value="Cyt_c_Oxase_su1_BS"/>
</dbReference>
<proteinExistence type="inferred from homology"/>
<keyword evidence="25" id="KW-1185">Reference proteome</keyword>
<protein>
    <recommendedName>
        <fullName evidence="5">Cytochrome c oxidase subunit 1</fullName>
        <ecNumber evidence="4">7.1.1.9</ecNumber>
    </recommendedName>
    <alternativeName>
        <fullName evidence="18">Cytochrome aa3 subunit 1</fullName>
    </alternativeName>
    <alternativeName>
        <fullName evidence="19">Cytochrome c oxidase polypeptide I</fullName>
    </alternativeName>
</protein>
<keyword evidence="16" id="KW-0186">Copper</keyword>
<feature type="transmembrane region" description="Helical" evidence="22">
    <location>
        <begin position="143"/>
        <end position="166"/>
    </location>
</feature>
<keyword evidence="15" id="KW-0408">Iron</keyword>
<evidence type="ECO:0000256" key="21">
    <source>
        <dbReference type="RuleBase" id="RU000370"/>
    </source>
</evidence>
<feature type="transmembrane region" description="Helical" evidence="22">
    <location>
        <begin position="615"/>
        <end position="631"/>
    </location>
</feature>
<dbReference type="PRINTS" id="PR01165">
    <property type="entry name" value="CYCOXIDASEI"/>
</dbReference>
<comment type="catalytic activity">
    <reaction evidence="20">
        <text>4 Fe(II)-[cytochrome c] + O2 + 8 H(+)(in) = 4 Fe(III)-[cytochrome c] + 2 H2O + 4 H(+)(out)</text>
        <dbReference type="Rhea" id="RHEA:11436"/>
        <dbReference type="Rhea" id="RHEA-COMP:10350"/>
        <dbReference type="Rhea" id="RHEA-COMP:14399"/>
        <dbReference type="ChEBI" id="CHEBI:15377"/>
        <dbReference type="ChEBI" id="CHEBI:15378"/>
        <dbReference type="ChEBI" id="CHEBI:15379"/>
        <dbReference type="ChEBI" id="CHEBI:29033"/>
        <dbReference type="ChEBI" id="CHEBI:29034"/>
        <dbReference type="EC" id="7.1.1.9"/>
    </reaction>
</comment>
<dbReference type="GO" id="GO:0004129">
    <property type="term" value="F:cytochrome-c oxidase activity"/>
    <property type="evidence" value="ECO:0007669"/>
    <property type="project" value="UniProtKB-EC"/>
</dbReference>
<feature type="transmembrane region" description="Helical" evidence="22">
    <location>
        <begin position="110"/>
        <end position="131"/>
    </location>
</feature>
<evidence type="ECO:0000256" key="1">
    <source>
        <dbReference type="ARBA" id="ARBA00004651"/>
    </source>
</evidence>
<evidence type="ECO:0000313" key="24">
    <source>
        <dbReference type="EMBL" id="VDC25114.1"/>
    </source>
</evidence>
<keyword evidence="13 21" id="KW-0249">Electron transport</keyword>
<feature type="transmembrane region" description="Helical" evidence="22">
    <location>
        <begin position="421"/>
        <end position="443"/>
    </location>
</feature>
<evidence type="ECO:0000256" key="16">
    <source>
        <dbReference type="ARBA" id="ARBA00023008"/>
    </source>
</evidence>
<evidence type="ECO:0000256" key="13">
    <source>
        <dbReference type="ARBA" id="ARBA00022982"/>
    </source>
</evidence>
<evidence type="ECO:0000256" key="19">
    <source>
        <dbReference type="ARBA" id="ARBA00032715"/>
    </source>
</evidence>
<feature type="transmembrane region" description="Helical" evidence="22">
    <location>
        <begin position="347"/>
        <end position="371"/>
    </location>
</feature>
<feature type="transmembrane region" description="Helical" evidence="22">
    <location>
        <begin position="17"/>
        <end position="42"/>
    </location>
</feature>
<dbReference type="PANTHER" id="PTHR10422">
    <property type="entry name" value="CYTOCHROME C OXIDASE SUBUNIT 1"/>
    <property type="match status" value="1"/>
</dbReference>
<dbReference type="EC" id="7.1.1.9" evidence="4"/>
<evidence type="ECO:0000256" key="10">
    <source>
        <dbReference type="ARBA" id="ARBA00022692"/>
    </source>
</evidence>
<keyword evidence="6 21" id="KW-0813">Transport</keyword>
<dbReference type="FunFam" id="1.20.210.10:FF:000006">
    <property type="entry name" value="Cytochrome c oxidase subunit 1"/>
    <property type="match status" value="1"/>
</dbReference>
<gene>
    <name evidence="24" type="primary">qoxB</name>
    <name evidence="24" type="ORF">FILTAD_01171</name>
</gene>
<dbReference type="GO" id="GO:0022904">
    <property type="term" value="P:respiratory electron transport chain"/>
    <property type="evidence" value="ECO:0007669"/>
    <property type="project" value="TreeGrafter"/>
</dbReference>
<dbReference type="GO" id="GO:0016491">
    <property type="term" value="F:oxidoreductase activity"/>
    <property type="evidence" value="ECO:0007669"/>
    <property type="project" value="UniProtKB-KW"/>
</dbReference>
<keyword evidence="24" id="KW-0560">Oxidoreductase</keyword>
<feature type="transmembrane region" description="Helical" evidence="22">
    <location>
        <begin position="277"/>
        <end position="301"/>
    </location>
</feature>
<dbReference type="InterPro" id="IPR000883">
    <property type="entry name" value="Cyt_C_Oxase_1"/>
</dbReference>
<evidence type="ECO:0000313" key="25">
    <source>
        <dbReference type="Proteomes" id="UP000270468"/>
    </source>
</evidence>
<dbReference type="EMBL" id="UXAV01000031">
    <property type="protein sequence ID" value="VDC25114.1"/>
    <property type="molecule type" value="Genomic_DNA"/>
</dbReference>
<keyword evidence="7" id="KW-1003">Cell membrane</keyword>
<keyword evidence="17 22" id="KW-0472">Membrane</keyword>
<feature type="transmembrane region" description="Helical" evidence="22">
    <location>
        <begin position="193"/>
        <end position="214"/>
    </location>
</feature>
<dbReference type="GO" id="GO:0005886">
    <property type="term" value="C:plasma membrane"/>
    <property type="evidence" value="ECO:0007669"/>
    <property type="project" value="UniProtKB-SubCell"/>
</dbReference>
<dbReference type="PROSITE" id="PS50855">
    <property type="entry name" value="COX1"/>
    <property type="match status" value="1"/>
</dbReference>
<dbReference type="Proteomes" id="UP000270468">
    <property type="component" value="Unassembled WGS sequence"/>
</dbReference>
<feature type="transmembrane region" description="Helical" evidence="22">
    <location>
        <begin position="496"/>
        <end position="521"/>
    </location>
</feature>
<comment type="pathway">
    <text evidence="2">Energy metabolism; oxidative phosphorylation.</text>
</comment>
<feature type="transmembrane region" description="Helical" evidence="22">
    <location>
        <begin position="313"/>
        <end position="335"/>
    </location>
</feature>
<evidence type="ECO:0000256" key="5">
    <source>
        <dbReference type="ARBA" id="ARBA00015947"/>
    </source>
</evidence>
<organism evidence="24 25">
    <name type="scientific">Filibacter tadaridae</name>
    <dbReference type="NCBI Taxonomy" id="2483811"/>
    <lineage>
        <taxon>Bacteria</taxon>
        <taxon>Bacillati</taxon>
        <taxon>Bacillota</taxon>
        <taxon>Bacilli</taxon>
        <taxon>Bacillales</taxon>
        <taxon>Caryophanaceae</taxon>
        <taxon>Filibacter</taxon>
    </lineage>
</organism>
<keyword evidence="10 21" id="KW-0812">Transmembrane</keyword>
<evidence type="ECO:0000256" key="4">
    <source>
        <dbReference type="ARBA" id="ARBA00012949"/>
    </source>
</evidence>
<dbReference type="InterPro" id="IPR036927">
    <property type="entry name" value="Cyt_c_oxase-like_su1_sf"/>
</dbReference>
<evidence type="ECO:0000256" key="2">
    <source>
        <dbReference type="ARBA" id="ARBA00004673"/>
    </source>
</evidence>
<keyword evidence="9 21" id="KW-0679">Respiratory chain</keyword>
<evidence type="ECO:0000256" key="14">
    <source>
        <dbReference type="ARBA" id="ARBA00022989"/>
    </source>
</evidence>
<dbReference type="GO" id="GO:0046872">
    <property type="term" value="F:metal ion binding"/>
    <property type="evidence" value="ECO:0007669"/>
    <property type="project" value="UniProtKB-KW"/>
</dbReference>
<feature type="transmembrane region" description="Helical" evidence="22">
    <location>
        <begin position="63"/>
        <end position="90"/>
    </location>
</feature>
<reference evidence="24 25" key="1">
    <citation type="submission" date="2018-11" db="EMBL/GenBank/DDBJ databases">
        <authorList>
            <person name="Criscuolo A."/>
        </authorList>
    </citation>
    <scope>NUCLEOTIDE SEQUENCE [LARGE SCALE GENOMIC DNA]</scope>
    <source>
        <strain evidence="24">ATB-66</strain>
    </source>
</reference>
<keyword evidence="12" id="KW-1278">Translocase</keyword>
<evidence type="ECO:0000256" key="8">
    <source>
        <dbReference type="ARBA" id="ARBA00022617"/>
    </source>
</evidence>
<feature type="transmembrane region" description="Helical" evidence="22">
    <location>
        <begin position="383"/>
        <end position="409"/>
    </location>
</feature>
<dbReference type="PANTHER" id="PTHR10422:SF44">
    <property type="entry name" value="CYTOCHROME C OXIDASE SUBUNIT 1"/>
    <property type="match status" value="1"/>
</dbReference>
<dbReference type="AlphaFoldDB" id="A0A3P5XC88"/>
<evidence type="ECO:0000256" key="11">
    <source>
        <dbReference type="ARBA" id="ARBA00022723"/>
    </source>
</evidence>
<dbReference type="InterPro" id="IPR023616">
    <property type="entry name" value="Cyt_c_oxase-like_su1_dom"/>
</dbReference>
<evidence type="ECO:0000256" key="3">
    <source>
        <dbReference type="ARBA" id="ARBA00009578"/>
    </source>
</evidence>
<name>A0A3P5XC88_9BACL</name>
<evidence type="ECO:0000256" key="22">
    <source>
        <dbReference type="SAM" id="Phobius"/>
    </source>
</evidence>
<accession>A0A3P5XC88</accession>